<organism evidence="7 8">
    <name type="scientific">Clostridium acidisoli DSM 12555</name>
    <dbReference type="NCBI Taxonomy" id="1121291"/>
    <lineage>
        <taxon>Bacteria</taxon>
        <taxon>Bacillati</taxon>
        <taxon>Bacillota</taxon>
        <taxon>Clostridia</taxon>
        <taxon>Eubacteriales</taxon>
        <taxon>Clostridiaceae</taxon>
        <taxon>Clostridium</taxon>
    </lineage>
</organism>
<dbReference type="EMBL" id="FWXH01000004">
    <property type="protein sequence ID" value="SMC22659.1"/>
    <property type="molecule type" value="Genomic_DNA"/>
</dbReference>
<feature type="transmembrane region" description="Helical" evidence="5">
    <location>
        <begin position="298"/>
        <end position="316"/>
    </location>
</feature>
<sequence length="325" mass="36735">MSRVIKNNILRLKNDKSYVISVLVITIATILLAVYFTSKFQIKGNIALVTNSNKFDVTSKYINVNVMKKAPQKSDLVMGKYDAIVMDKEKGNFDVVTYKGDDFKKSIEEALQGKRSISFSSGGTRKAGTNILGYLTMFVLMEGTIFMRYFSEDKINGTFKRVLISPISMKSYLLAQCIFNFFIIYIPTFIVLVVEKQILKVDIGFNYFQYAYLLAILTLISTAFGFFMSTAIENTDDSSMMSTLIITLSSILAGCFYSFTNKNNVLDKITDIMPQKNYLNLVQGIENKSAMSNYSGQLIYIFALSIILFIIGSVICNRRYSEGKY</sequence>
<evidence type="ECO:0000256" key="1">
    <source>
        <dbReference type="ARBA" id="ARBA00004141"/>
    </source>
</evidence>
<dbReference type="AlphaFoldDB" id="A0A1W1XFF1"/>
<dbReference type="GO" id="GO:0140359">
    <property type="term" value="F:ABC-type transporter activity"/>
    <property type="evidence" value="ECO:0007669"/>
    <property type="project" value="InterPro"/>
</dbReference>
<evidence type="ECO:0000256" key="2">
    <source>
        <dbReference type="ARBA" id="ARBA00022692"/>
    </source>
</evidence>
<evidence type="ECO:0000313" key="7">
    <source>
        <dbReference type="EMBL" id="SMC22659.1"/>
    </source>
</evidence>
<keyword evidence="2 5" id="KW-0812">Transmembrane</keyword>
<feature type="transmembrane region" description="Helical" evidence="5">
    <location>
        <begin position="18"/>
        <end position="36"/>
    </location>
</feature>
<proteinExistence type="predicted"/>
<evidence type="ECO:0000256" key="3">
    <source>
        <dbReference type="ARBA" id="ARBA00022989"/>
    </source>
</evidence>
<reference evidence="7 8" key="1">
    <citation type="submission" date="2017-04" db="EMBL/GenBank/DDBJ databases">
        <authorList>
            <person name="Afonso C.L."/>
            <person name="Miller P.J."/>
            <person name="Scott M.A."/>
            <person name="Spackman E."/>
            <person name="Goraichik I."/>
            <person name="Dimitrov K.M."/>
            <person name="Suarez D.L."/>
            <person name="Swayne D.E."/>
        </authorList>
    </citation>
    <scope>NUCLEOTIDE SEQUENCE [LARGE SCALE GENOMIC DNA]</scope>
    <source>
        <strain evidence="7 8">DSM 12555</strain>
    </source>
</reference>
<dbReference type="Proteomes" id="UP000192468">
    <property type="component" value="Unassembled WGS sequence"/>
</dbReference>
<protein>
    <submittedName>
        <fullName evidence="7">ABC-2 type transport system permease protein</fullName>
    </submittedName>
</protein>
<dbReference type="PANTHER" id="PTHR43077:SF10">
    <property type="entry name" value="TRANSPORT PERMEASE PROTEIN"/>
    <property type="match status" value="1"/>
</dbReference>
<feature type="transmembrane region" description="Helical" evidence="5">
    <location>
        <begin position="131"/>
        <end position="151"/>
    </location>
</feature>
<evidence type="ECO:0000256" key="5">
    <source>
        <dbReference type="SAM" id="Phobius"/>
    </source>
</evidence>
<evidence type="ECO:0000313" key="8">
    <source>
        <dbReference type="Proteomes" id="UP000192468"/>
    </source>
</evidence>
<dbReference type="RefSeq" id="WP_084115163.1">
    <property type="nucleotide sequence ID" value="NZ_FWXH01000004.1"/>
</dbReference>
<evidence type="ECO:0000256" key="4">
    <source>
        <dbReference type="ARBA" id="ARBA00023136"/>
    </source>
</evidence>
<evidence type="ECO:0000259" key="6">
    <source>
        <dbReference type="Pfam" id="PF01061"/>
    </source>
</evidence>
<dbReference type="GO" id="GO:0016020">
    <property type="term" value="C:membrane"/>
    <property type="evidence" value="ECO:0007669"/>
    <property type="project" value="UniProtKB-SubCell"/>
</dbReference>
<feature type="domain" description="ABC-2 type transporter transmembrane" evidence="6">
    <location>
        <begin position="124"/>
        <end position="286"/>
    </location>
</feature>
<dbReference type="STRING" id="1121291.SAMN02745134_01678"/>
<feature type="transmembrane region" description="Helical" evidence="5">
    <location>
        <begin position="172"/>
        <end position="195"/>
    </location>
</feature>
<feature type="transmembrane region" description="Helical" evidence="5">
    <location>
        <begin position="240"/>
        <end position="259"/>
    </location>
</feature>
<dbReference type="Pfam" id="PF01061">
    <property type="entry name" value="ABC2_membrane"/>
    <property type="match status" value="1"/>
</dbReference>
<dbReference type="InterPro" id="IPR013525">
    <property type="entry name" value="ABC2_TM"/>
</dbReference>
<comment type="subcellular location">
    <subcellularLocation>
        <location evidence="1">Membrane</location>
        <topology evidence="1">Multi-pass membrane protein</topology>
    </subcellularLocation>
</comment>
<gene>
    <name evidence="7" type="ORF">SAMN02745134_01678</name>
</gene>
<dbReference type="OrthoDB" id="1655516at2"/>
<accession>A0A1W1XFF1</accession>
<name>A0A1W1XFF1_9CLOT</name>
<keyword evidence="4 5" id="KW-0472">Membrane</keyword>
<feature type="transmembrane region" description="Helical" evidence="5">
    <location>
        <begin position="207"/>
        <end position="228"/>
    </location>
</feature>
<keyword evidence="8" id="KW-1185">Reference proteome</keyword>
<dbReference type="InterPro" id="IPR051328">
    <property type="entry name" value="T7SS_ABC-Transporter"/>
</dbReference>
<dbReference type="PANTHER" id="PTHR43077">
    <property type="entry name" value="TRANSPORT PERMEASE YVFS-RELATED"/>
    <property type="match status" value="1"/>
</dbReference>
<keyword evidence="3 5" id="KW-1133">Transmembrane helix</keyword>